<protein>
    <recommendedName>
        <fullName evidence="10">Copper acquisition factor BIM1-like domain-containing protein</fullName>
    </recommendedName>
</protein>
<keyword evidence="12" id="KW-1185">Reference proteome</keyword>
<evidence type="ECO:0000313" key="11">
    <source>
        <dbReference type="EMBL" id="KAF2396882.1"/>
    </source>
</evidence>
<gene>
    <name evidence="11" type="ORF">EJ06DRAFT_533604</name>
</gene>
<evidence type="ECO:0000256" key="2">
    <source>
        <dbReference type="ARBA" id="ARBA00022475"/>
    </source>
</evidence>
<evidence type="ECO:0000256" key="6">
    <source>
        <dbReference type="ARBA" id="ARBA00023180"/>
    </source>
</evidence>
<feature type="chain" id="PRO_5026174297" description="Copper acquisition factor BIM1-like domain-containing protein" evidence="9">
    <location>
        <begin position="19"/>
        <end position="224"/>
    </location>
</feature>
<dbReference type="Pfam" id="PF20238">
    <property type="entry name" value="BIM1-like_dom"/>
    <property type="match status" value="1"/>
</dbReference>
<dbReference type="PANTHER" id="PTHR34992:SF2">
    <property type="entry name" value="COPPER ACQUISITION FACTOR BIM1-LIKE DOMAIN-CONTAINING PROTEIN"/>
    <property type="match status" value="1"/>
</dbReference>
<keyword evidence="5" id="KW-0472">Membrane</keyword>
<dbReference type="PANTHER" id="PTHR34992">
    <property type="entry name" value="HYPHAL ANASTAMOSIS-7 PROTEIN"/>
    <property type="match status" value="1"/>
</dbReference>
<sequence length="224" mass="22641">MLATLLPLSVALLPFASAHFRLNYPPWRGDSFATGASQWIYPCANVSQDASNNNRTLWPLDGGSVIFAGSHPHALTTVNLALGEVGNSFNVSIIPLFNQTGNGTFCVPKVGTGALKGLAGVTEGAKASIQVIQISTSGAALYNCADITFSSQAKILEGDQCKNATGVSGVDIENVGSSKSSSANGSSSSSAPSSTATAKSDAVSGRMAWGVLVGAVAVGMAAAM</sequence>
<feature type="region of interest" description="Disordered" evidence="8">
    <location>
        <begin position="177"/>
        <end position="197"/>
    </location>
</feature>
<name>A0A6G1HLK7_9PEZI</name>
<keyword evidence="7" id="KW-0449">Lipoprotein</keyword>
<feature type="signal peptide" evidence="9">
    <location>
        <begin position="1"/>
        <end position="18"/>
    </location>
</feature>
<feature type="domain" description="Copper acquisition factor BIM1-like" evidence="10">
    <location>
        <begin position="17"/>
        <end position="166"/>
    </location>
</feature>
<dbReference type="AlphaFoldDB" id="A0A6G1HLK7"/>
<evidence type="ECO:0000313" key="12">
    <source>
        <dbReference type="Proteomes" id="UP000799640"/>
    </source>
</evidence>
<dbReference type="EMBL" id="ML996705">
    <property type="protein sequence ID" value="KAF2396882.1"/>
    <property type="molecule type" value="Genomic_DNA"/>
</dbReference>
<dbReference type="OrthoDB" id="5333578at2759"/>
<dbReference type="InterPro" id="IPR046530">
    <property type="entry name" value="BIM1-like_dom"/>
</dbReference>
<keyword evidence="6" id="KW-0325">Glycoprotein</keyword>
<comment type="subcellular location">
    <subcellularLocation>
        <location evidence="1">Cell membrane</location>
        <topology evidence="1">Lipid-anchor</topology>
        <topology evidence="1">GPI-anchor</topology>
    </subcellularLocation>
</comment>
<evidence type="ECO:0000256" key="8">
    <source>
        <dbReference type="SAM" id="MobiDB-lite"/>
    </source>
</evidence>
<organism evidence="11 12">
    <name type="scientific">Trichodelitschia bisporula</name>
    <dbReference type="NCBI Taxonomy" id="703511"/>
    <lineage>
        <taxon>Eukaryota</taxon>
        <taxon>Fungi</taxon>
        <taxon>Dikarya</taxon>
        <taxon>Ascomycota</taxon>
        <taxon>Pezizomycotina</taxon>
        <taxon>Dothideomycetes</taxon>
        <taxon>Dothideomycetes incertae sedis</taxon>
        <taxon>Phaeotrichales</taxon>
        <taxon>Phaeotrichaceae</taxon>
        <taxon>Trichodelitschia</taxon>
    </lineage>
</organism>
<keyword evidence="3" id="KW-0336">GPI-anchor</keyword>
<evidence type="ECO:0000256" key="7">
    <source>
        <dbReference type="ARBA" id="ARBA00023288"/>
    </source>
</evidence>
<evidence type="ECO:0000256" key="4">
    <source>
        <dbReference type="ARBA" id="ARBA00022729"/>
    </source>
</evidence>
<evidence type="ECO:0000256" key="9">
    <source>
        <dbReference type="SAM" id="SignalP"/>
    </source>
</evidence>
<evidence type="ECO:0000259" key="10">
    <source>
        <dbReference type="Pfam" id="PF20238"/>
    </source>
</evidence>
<keyword evidence="2" id="KW-1003">Cell membrane</keyword>
<dbReference type="GO" id="GO:0005886">
    <property type="term" value="C:plasma membrane"/>
    <property type="evidence" value="ECO:0007669"/>
    <property type="project" value="UniProtKB-SubCell"/>
</dbReference>
<dbReference type="CDD" id="cd21176">
    <property type="entry name" value="LPMO_auxiliary-like"/>
    <property type="match status" value="1"/>
</dbReference>
<evidence type="ECO:0000256" key="5">
    <source>
        <dbReference type="ARBA" id="ARBA00023136"/>
    </source>
</evidence>
<evidence type="ECO:0000256" key="3">
    <source>
        <dbReference type="ARBA" id="ARBA00022622"/>
    </source>
</evidence>
<accession>A0A6G1HLK7</accession>
<keyword evidence="4 9" id="KW-0732">Signal</keyword>
<proteinExistence type="predicted"/>
<dbReference type="Proteomes" id="UP000799640">
    <property type="component" value="Unassembled WGS sequence"/>
</dbReference>
<evidence type="ECO:0000256" key="1">
    <source>
        <dbReference type="ARBA" id="ARBA00004609"/>
    </source>
</evidence>
<reference evidence="11" key="1">
    <citation type="journal article" date="2020" name="Stud. Mycol.">
        <title>101 Dothideomycetes genomes: a test case for predicting lifestyles and emergence of pathogens.</title>
        <authorList>
            <person name="Haridas S."/>
            <person name="Albert R."/>
            <person name="Binder M."/>
            <person name="Bloem J."/>
            <person name="Labutti K."/>
            <person name="Salamov A."/>
            <person name="Andreopoulos B."/>
            <person name="Baker S."/>
            <person name="Barry K."/>
            <person name="Bills G."/>
            <person name="Bluhm B."/>
            <person name="Cannon C."/>
            <person name="Castanera R."/>
            <person name="Culley D."/>
            <person name="Daum C."/>
            <person name="Ezra D."/>
            <person name="Gonzalez J."/>
            <person name="Henrissat B."/>
            <person name="Kuo A."/>
            <person name="Liang C."/>
            <person name="Lipzen A."/>
            <person name="Lutzoni F."/>
            <person name="Magnuson J."/>
            <person name="Mondo S."/>
            <person name="Nolan M."/>
            <person name="Ohm R."/>
            <person name="Pangilinan J."/>
            <person name="Park H.-J."/>
            <person name="Ramirez L."/>
            <person name="Alfaro M."/>
            <person name="Sun H."/>
            <person name="Tritt A."/>
            <person name="Yoshinaga Y."/>
            <person name="Zwiers L.-H."/>
            <person name="Turgeon B."/>
            <person name="Goodwin S."/>
            <person name="Spatafora J."/>
            <person name="Crous P."/>
            <person name="Grigoriev I."/>
        </authorList>
    </citation>
    <scope>NUCLEOTIDE SEQUENCE</scope>
    <source>
        <strain evidence="11">CBS 262.69</strain>
    </source>
</reference>
<dbReference type="GO" id="GO:0098552">
    <property type="term" value="C:side of membrane"/>
    <property type="evidence" value="ECO:0007669"/>
    <property type="project" value="UniProtKB-KW"/>
</dbReference>
<dbReference type="InterPro" id="IPR046936">
    <property type="entry name" value="BIM1-like"/>
</dbReference>